<keyword evidence="2" id="KW-0378">Hydrolase</keyword>
<dbReference type="InterPro" id="IPR013830">
    <property type="entry name" value="SGNH_hydro"/>
</dbReference>
<dbReference type="GO" id="GO:0016787">
    <property type="term" value="F:hydrolase activity"/>
    <property type="evidence" value="ECO:0007669"/>
    <property type="project" value="UniProtKB-KW"/>
</dbReference>
<dbReference type="PANTHER" id="PTHR30383">
    <property type="entry name" value="THIOESTERASE 1/PROTEASE 1/LYSOPHOSPHOLIPASE L1"/>
    <property type="match status" value="1"/>
</dbReference>
<organism evidence="2 3">
    <name type="scientific">Mucilaginibacter pankratovii</name>
    <dbReference type="NCBI Taxonomy" id="2772110"/>
    <lineage>
        <taxon>Bacteria</taxon>
        <taxon>Pseudomonadati</taxon>
        <taxon>Bacteroidota</taxon>
        <taxon>Sphingobacteriia</taxon>
        <taxon>Sphingobacteriales</taxon>
        <taxon>Sphingobacteriaceae</taxon>
        <taxon>Mucilaginibacter</taxon>
    </lineage>
</organism>
<dbReference type="EMBL" id="JACWMY010000005">
    <property type="protein sequence ID" value="MBD1364371.1"/>
    <property type="molecule type" value="Genomic_DNA"/>
</dbReference>
<dbReference type="RefSeq" id="WP_191189036.1">
    <property type="nucleotide sequence ID" value="NZ_JACWMY010000005.1"/>
</dbReference>
<dbReference type="InterPro" id="IPR051532">
    <property type="entry name" value="Ester_Hydrolysis_Enzymes"/>
</dbReference>
<dbReference type="SUPFAM" id="SSF52266">
    <property type="entry name" value="SGNH hydrolase"/>
    <property type="match status" value="1"/>
</dbReference>
<keyword evidence="3" id="KW-1185">Reference proteome</keyword>
<feature type="domain" description="SGNH hydrolase-type esterase" evidence="1">
    <location>
        <begin position="127"/>
        <end position="298"/>
    </location>
</feature>
<proteinExistence type="predicted"/>
<evidence type="ECO:0000313" key="3">
    <source>
        <dbReference type="Proteomes" id="UP000606600"/>
    </source>
</evidence>
<dbReference type="InterPro" id="IPR036514">
    <property type="entry name" value="SGNH_hydro_sf"/>
</dbReference>
<accession>A0ABR7WQ92</accession>
<comment type="caution">
    <text evidence="2">The sequence shown here is derived from an EMBL/GenBank/DDBJ whole genome shotgun (WGS) entry which is preliminary data.</text>
</comment>
<name>A0ABR7WQ92_9SPHI</name>
<sequence length="489" mass="53024">MSRFAKISDLVDSGFIPQPSGLIPSFKVDYEAAGDGVTDDLTPINTALLAERVIEDSGDFHVSAEPTNKYGTPINGDVRIIKTGDVGGQPVQLNTDADRYQYVFGLEYLSSFHKKLIAGTDVKIIVAGDSTSAYNGGEAGYDVTSLLTSLIAKHNISGVTLLGAGEPGATNEDWADTYLAGQLAQNPDLLLLRYGINDANSGLTPKDSIDIVDTALASIRADSDFTADKLAIILCTPNTHRESTASHPSGEIWIEEYRRGLKALARQYQCIFFDTYAMWQDARHATDYMNDSVHPQSVFYAWQASRYFDVIFPEIFRPAAVNTIASANPYASTDAPEDYRTGVTQFMVSGSVGGEDQFPVQGQVITFKAPNGLIYQLMHGYGSYGNVTWYRSGQEGGDGWFAWTQLVDKSMITGGIYTVAADQFSYSIPIGFPAGTVIKSFSVTASNEAARAAKIKSATIHYSNEYIVIDNYTDTPLTIGCTIAWTAIA</sequence>
<reference evidence="2 3" key="1">
    <citation type="submission" date="2020-09" db="EMBL/GenBank/DDBJ databases">
        <title>Novel species of Mucilaginibacter isolated from a glacier on the Tibetan Plateau.</title>
        <authorList>
            <person name="Liu Q."/>
            <person name="Xin Y.-H."/>
        </authorList>
    </citation>
    <scope>NUCLEOTIDE SEQUENCE [LARGE SCALE GENOMIC DNA]</scope>
    <source>
        <strain evidence="2 3">ZT4R22</strain>
    </source>
</reference>
<evidence type="ECO:0000313" key="2">
    <source>
        <dbReference type="EMBL" id="MBD1364371.1"/>
    </source>
</evidence>
<dbReference type="CDD" id="cd00229">
    <property type="entry name" value="SGNH_hydrolase"/>
    <property type="match status" value="1"/>
</dbReference>
<evidence type="ECO:0000259" key="1">
    <source>
        <dbReference type="Pfam" id="PF13472"/>
    </source>
</evidence>
<dbReference type="Gene3D" id="3.40.50.1110">
    <property type="entry name" value="SGNH hydrolase"/>
    <property type="match status" value="1"/>
</dbReference>
<dbReference type="PANTHER" id="PTHR30383:SF5">
    <property type="entry name" value="SGNH HYDROLASE-TYPE ESTERASE DOMAIN-CONTAINING PROTEIN"/>
    <property type="match status" value="1"/>
</dbReference>
<dbReference type="Pfam" id="PF13472">
    <property type="entry name" value="Lipase_GDSL_2"/>
    <property type="match status" value="1"/>
</dbReference>
<protein>
    <submittedName>
        <fullName evidence="2">SGNH/GDSL hydrolase family protein</fullName>
    </submittedName>
</protein>
<gene>
    <name evidence="2" type="ORF">IDJ77_11180</name>
</gene>
<dbReference type="Proteomes" id="UP000606600">
    <property type="component" value="Unassembled WGS sequence"/>
</dbReference>